<comment type="catalytic activity">
    <reaction evidence="18">
        <text>L-seryl-[protein] + ATP = O-phospho-L-seryl-[protein] + ADP + H(+)</text>
        <dbReference type="Rhea" id="RHEA:17989"/>
        <dbReference type="Rhea" id="RHEA-COMP:9863"/>
        <dbReference type="Rhea" id="RHEA-COMP:11604"/>
        <dbReference type="ChEBI" id="CHEBI:15378"/>
        <dbReference type="ChEBI" id="CHEBI:29999"/>
        <dbReference type="ChEBI" id="CHEBI:30616"/>
        <dbReference type="ChEBI" id="CHEBI:83421"/>
        <dbReference type="ChEBI" id="CHEBI:456216"/>
        <dbReference type="EC" id="2.7.11.1"/>
    </reaction>
</comment>
<evidence type="ECO:0000256" key="20">
    <source>
        <dbReference type="SAM" id="Phobius"/>
    </source>
</evidence>
<keyword evidence="3" id="KW-0723">Serine/threonine-protein kinase</keyword>
<sequence length="568" mass="62718">LESDGHLRVFQWRPTEARWVVVKDLLSPDSYWSNCFYPTVCGRYGICSANEQCGCPQWDGGGSNYFVQIDGRNPSLGCKEATPVTCQSPYNHSLLRLAAVSYFTYDQVSPDISTVDEDGCRNACAKNCSCKASFFRYRGNTSDGLCYLTSEVFSLKNNRDEVTHYNSTAFIKVQVPVTNSTNPSSNSKGSGTAKGVILGSSLGALFLLLLIIGSCILIARKRTMSKRDMAAEDEEVDLEHVSGMPRRFSLEELRSATDGFCKKLGQGGFGSVYEGEIGGKTVAVKRLDGAGQGRKEFLAEVQTIGKIHHVNLVKLIGYCAEKSCRLLVYEFMPNGSLDRWIFSGDQEASLDWQIRCKIILGVAKGLSYLHEECSQRIAHLDIKPQNILLDDRFEAKVSDFGLAKLIDRDQSHVVTRMRGTPGYLAPEWLSSMITEKVDIYSFGVVILEIICGRRNLDRSQPQEDMLLVALLKSKAENGELLGLVDESIKDTYCYSAEEAMKMMQIASWCLQDQNKRPSMSMVVKALEGTIDVESNLDVIPPPLSLVKCNGPDASSSTPLLPSVLSGPR</sequence>
<dbReference type="InterPro" id="IPR003609">
    <property type="entry name" value="Pan_app"/>
</dbReference>
<keyword evidence="8 23" id="KW-0430">Lectin</keyword>
<feature type="domain" description="Apple" evidence="22">
    <location>
        <begin position="86"/>
        <end position="169"/>
    </location>
</feature>
<feature type="transmembrane region" description="Helical" evidence="20">
    <location>
        <begin position="196"/>
        <end position="219"/>
    </location>
</feature>
<evidence type="ECO:0000256" key="13">
    <source>
        <dbReference type="ARBA" id="ARBA00023136"/>
    </source>
</evidence>
<comment type="subcellular location">
    <subcellularLocation>
        <location evidence="1">Membrane</location>
        <topology evidence="1">Single-pass type I membrane protein</topology>
    </subcellularLocation>
</comment>
<evidence type="ECO:0000256" key="11">
    <source>
        <dbReference type="ARBA" id="ARBA00022840"/>
    </source>
</evidence>
<dbReference type="FunFam" id="3.30.200.20:FF:000178">
    <property type="entry name" value="serine/threonine-protein kinase PBS1-like"/>
    <property type="match status" value="1"/>
</dbReference>
<gene>
    <name evidence="23" type="primary">SD25_11</name>
    <name evidence="23" type="ORF">g.22164</name>
</gene>
<dbReference type="InterPro" id="IPR000719">
    <property type="entry name" value="Prot_kinase_dom"/>
</dbReference>
<dbReference type="PROSITE" id="PS00108">
    <property type="entry name" value="PROTEIN_KINASE_ST"/>
    <property type="match status" value="1"/>
</dbReference>
<feature type="binding site" evidence="19">
    <location>
        <position position="285"/>
    </location>
    <ligand>
        <name>ATP</name>
        <dbReference type="ChEBI" id="CHEBI:30616"/>
    </ligand>
</feature>
<dbReference type="GO" id="GO:0016020">
    <property type="term" value="C:membrane"/>
    <property type="evidence" value="ECO:0007669"/>
    <property type="project" value="UniProtKB-SubCell"/>
</dbReference>
<dbReference type="GO" id="GO:0005524">
    <property type="term" value="F:ATP binding"/>
    <property type="evidence" value="ECO:0007669"/>
    <property type="project" value="UniProtKB-UniRule"/>
</dbReference>
<evidence type="ECO:0000256" key="14">
    <source>
        <dbReference type="ARBA" id="ARBA00023157"/>
    </source>
</evidence>
<evidence type="ECO:0000256" key="3">
    <source>
        <dbReference type="ARBA" id="ARBA00022527"/>
    </source>
</evidence>
<dbReference type="PROSITE" id="PS00107">
    <property type="entry name" value="PROTEIN_KINASE_ATP"/>
    <property type="match status" value="1"/>
</dbReference>
<evidence type="ECO:0000256" key="7">
    <source>
        <dbReference type="ARBA" id="ARBA00022729"/>
    </source>
</evidence>
<keyword evidence="16" id="KW-0325">Glycoprotein</keyword>
<evidence type="ECO:0000313" key="23">
    <source>
        <dbReference type="EMBL" id="JAT61506.1"/>
    </source>
</evidence>
<dbReference type="InterPro" id="IPR017441">
    <property type="entry name" value="Protein_kinase_ATP_BS"/>
</dbReference>
<dbReference type="PANTHER" id="PTHR47976:SF30">
    <property type="entry name" value="RECEPTOR-LIKE SERINE_THREONINE-PROTEIN KINASE"/>
    <property type="match status" value="1"/>
</dbReference>
<keyword evidence="11 19" id="KW-0067">ATP-binding</keyword>
<evidence type="ECO:0000259" key="21">
    <source>
        <dbReference type="PROSITE" id="PS50011"/>
    </source>
</evidence>
<dbReference type="SUPFAM" id="SSF56112">
    <property type="entry name" value="Protein kinase-like (PK-like)"/>
    <property type="match status" value="1"/>
</dbReference>
<evidence type="ECO:0000256" key="2">
    <source>
        <dbReference type="ARBA" id="ARBA00012513"/>
    </source>
</evidence>
<comment type="catalytic activity">
    <reaction evidence="17">
        <text>L-threonyl-[protein] + ATP = O-phospho-L-threonyl-[protein] + ADP + H(+)</text>
        <dbReference type="Rhea" id="RHEA:46608"/>
        <dbReference type="Rhea" id="RHEA-COMP:11060"/>
        <dbReference type="Rhea" id="RHEA-COMP:11605"/>
        <dbReference type="ChEBI" id="CHEBI:15378"/>
        <dbReference type="ChEBI" id="CHEBI:30013"/>
        <dbReference type="ChEBI" id="CHEBI:30616"/>
        <dbReference type="ChEBI" id="CHEBI:61977"/>
        <dbReference type="ChEBI" id="CHEBI:456216"/>
        <dbReference type="EC" id="2.7.11.1"/>
    </reaction>
</comment>
<keyword evidence="9 19" id="KW-0547">Nucleotide-binding</keyword>
<keyword evidence="7" id="KW-0732">Signal</keyword>
<dbReference type="InterPro" id="IPR051343">
    <property type="entry name" value="G-type_lectin_kinases/EP1-like"/>
</dbReference>
<dbReference type="GO" id="GO:0030246">
    <property type="term" value="F:carbohydrate binding"/>
    <property type="evidence" value="ECO:0007669"/>
    <property type="project" value="UniProtKB-KW"/>
</dbReference>
<evidence type="ECO:0000256" key="8">
    <source>
        <dbReference type="ARBA" id="ARBA00022734"/>
    </source>
</evidence>
<keyword evidence="4" id="KW-0597">Phosphoprotein</keyword>
<dbReference type="FunFam" id="1.10.510.10:FF:000248">
    <property type="entry name" value="S-receptor-like kinase 5"/>
    <property type="match status" value="1"/>
</dbReference>
<dbReference type="InterPro" id="IPR008271">
    <property type="entry name" value="Ser/Thr_kinase_AS"/>
</dbReference>
<keyword evidence="6 20" id="KW-0812">Transmembrane</keyword>
<evidence type="ECO:0000256" key="16">
    <source>
        <dbReference type="ARBA" id="ARBA00023180"/>
    </source>
</evidence>
<evidence type="ECO:0000256" key="9">
    <source>
        <dbReference type="ARBA" id="ARBA00022741"/>
    </source>
</evidence>
<feature type="domain" description="Protein kinase" evidence="21">
    <location>
        <begin position="258"/>
        <end position="530"/>
    </location>
</feature>
<dbReference type="PROSITE" id="PS50011">
    <property type="entry name" value="PROTEIN_KINASE_DOM"/>
    <property type="match status" value="1"/>
</dbReference>
<evidence type="ECO:0000256" key="1">
    <source>
        <dbReference type="ARBA" id="ARBA00004479"/>
    </source>
</evidence>
<dbReference type="CDD" id="cd14066">
    <property type="entry name" value="STKc_IRAK"/>
    <property type="match status" value="1"/>
</dbReference>
<evidence type="ECO:0000256" key="18">
    <source>
        <dbReference type="ARBA" id="ARBA00048679"/>
    </source>
</evidence>
<evidence type="ECO:0000259" key="22">
    <source>
        <dbReference type="PROSITE" id="PS50948"/>
    </source>
</evidence>
<evidence type="ECO:0000256" key="15">
    <source>
        <dbReference type="ARBA" id="ARBA00023170"/>
    </source>
</evidence>
<protein>
    <recommendedName>
        <fullName evidence="2">non-specific serine/threonine protein kinase</fullName>
        <ecNumber evidence="2">2.7.11.1</ecNumber>
    </recommendedName>
</protein>
<evidence type="ECO:0000256" key="5">
    <source>
        <dbReference type="ARBA" id="ARBA00022679"/>
    </source>
</evidence>
<keyword evidence="5" id="KW-0808">Transferase</keyword>
<dbReference type="AlphaFoldDB" id="A0A1D1Z3R3"/>
<dbReference type="Pfam" id="PF00069">
    <property type="entry name" value="Pkinase"/>
    <property type="match status" value="1"/>
</dbReference>
<proteinExistence type="predicted"/>
<dbReference type="InterPro" id="IPR011009">
    <property type="entry name" value="Kinase-like_dom_sf"/>
</dbReference>
<organism evidence="23">
    <name type="scientific">Anthurium amnicola</name>
    <dbReference type="NCBI Taxonomy" id="1678845"/>
    <lineage>
        <taxon>Eukaryota</taxon>
        <taxon>Viridiplantae</taxon>
        <taxon>Streptophyta</taxon>
        <taxon>Embryophyta</taxon>
        <taxon>Tracheophyta</taxon>
        <taxon>Spermatophyta</taxon>
        <taxon>Magnoliopsida</taxon>
        <taxon>Liliopsida</taxon>
        <taxon>Araceae</taxon>
        <taxon>Pothoideae</taxon>
        <taxon>Potheae</taxon>
        <taxon>Anthurium</taxon>
    </lineage>
</organism>
<evidence type="ECO:0000256" key="4">
    <source>
        <dbReference type="ARBA" id="ARBA00022553"/>
    </source>
</evidence>
<accession>A0A1D1Z3R3</accession>
<dbReference type="EMBL" id="GDJX01006430">
    <property type="protein sequence ID" value="JAT61506.1"/>
    <property type="molecule type" value="Transcribed_RNA"/>
</dbReference>
<evidence type="ECO:0000256" key="6">
    <source>
        <dbReference type="ARBA" id="ARBA00022692"/>
    </source>
</evidence>
<name>A0A1D1Z3R3_9ARAE</name>
<keyword evidence="13 20" id="KW-0472">Membrane</keyword>
<keyword evidence="15 23" id="KW-0675">Receptor</keyword>
<evidence type="ECO:0000256" key="19">
    <source>
        <dbReference type="PROSITE-ProRule" id="PRU10141"/>
    </source>
</evidence>
<feature type="non-terminal residue" evidence="23">
    <location>
        <position position="1"/>
    </location>
</feature>
<evidence type="ECO:0000256" key="12">
    <source>
        <dbReference type="ARBA" id="ARBA00022989"/>
    </source>
</evidence>
<evidence type="ECO:0000256" key="10">
    <source>
        <dbReference type="ARBA" id="ARBA00022777"/>
    </source>
</evidence>
<keyword evidence="10 23" id="KW-0418">Kinase</keyword>
<reference evidence="23" key="1">
    <citation type="submission" date="2015-07" db="EMBL/GenBank/DDBJ databases">
        <title>Transcriptome Assembly of Anthurium amnicola.</title>
        <authorList>
            <person name="Suzuki J."/>
        </authorList>
    </citation>
    <scope>NUCLEOTIDE SEQUENCE</scope>
</reference>
<evidence type="ECO:0000256" key="17">
    <source>
        <dbReference type="ARBA" id="ARBA00047899"/>
    </source>
</evidence>
<dbReference type="SMART" id="SM00220">
    <property type="entry name" value="S_TKc"/>
    <property type="match status" value="1"/>
</dbReference>
<dbReference type="PANTHER" id="PTHR47976">
    <property type="entry name" value="G-TYPE LECTIN S-RECEPTOR-LIKE SERINE/THREONINE-PROTEIN KINASE SD2-5"/>
    <property type="match status" value="1"/>
</dbReference>
<dbReference type="EC" id="2.7.11.1" evidence="2"/>
<dbReference type="Gene3D" id="1.10.510.10">
    <property type="entry name" value="Transferase(Phosphotransferase) domain 1"/>
    <property type="match status" value="1"/>
</dbReference>
<keyword evidence="14" id="KW-1015">Disulfide bond</keyword>
<dbReference type="Gene3D" id="3.30.200.20">
    <property type="entry name" value="Phosphorylase Kinase, domain 1"/>
    <property type="match status" value="1"/>
</dbReference>
<dbReference type="GO" id="GO:0004674">
    <property type="term" value="F:protein serine/threonine kinase activity"/>
    <property type="evidence" value="ECO:0007669"/>
    <property type="project" value="UniProtKB-KW"/>
</dbReference>
<dbReference type="PROSITE" id="PS50948">
    <property type="entry name" value="PAN"/>
    <property type="match status" value="1"/>
</dbReference>
<keyword evidence="12 20" id="KW-1133">Transmembrane helix</keyword>